<proteinExistence type="predicted"/>
<dbReference type="AlphaFoldDB" id="A0A2C9U6Z4"/>
<dbReference type="InterPro" id="IPR006461">
    <property type="entry name" value="PLAC_motif_containing"/>
</dbReference>
<protein>
    <submittedName>
        <fullName evidence="3">Uncharacterized protein</fullName>
    </submittedName>
</protein>
<dbReference type="Proteomes" id="UP000091857">
    <property type="component" value="Chromosome 17"/>
</dbReference>
<keyword evidence="2" id="KW-0812">Transmembrane</keyword>
<keyword evidence="2" id="KW-0472">Membrane</keyword>
<dbReference type="Pfam" id="PF04749">
    <property type="entry name" value="PLAC8"/>
    <property type="match status" value="1"/>
</dbReference>
<organism evidence="3 4">
    <name type="scientific">Manihot esculenta</name>
    <name type="common">Cassava</name>
    <name type="synonym">Jatropha manihot</name>
    <dbReference type="NCBI Taxonomy" id="3983"/>
    <lineage>
        <taxon>Eukaryota</taxon>
        <taxon>Viridiplantae</taxon>
        <taxon>Streptophyta</taxon>
        <taxon>Embryophyta</taxon>
        <taxon>Tracheophyta</taxon>
        <taxon>Spermatophyta</taxon>
        <taxon>Magnoliopsida</taxon>
        <taxon>eudicotyledons</taxon>
        <taxon>Gunneridae</taxon>
        <taxon>Pentapetalae</taxon>
        <taxon>rosids</taxon>
        <taxon>fabids</taxon>
        <taxon>Malpighiales</taxon>
        <taxon>Euphorbiaceae</taxon>
        <taxon>Crotonoideae</taxon>
        <taxon>Manihoteae</taxon>
        <taxon>Manihot</taxon>
    </lineage>
</organism>
<feature type="transmembrane region" description="Helical" evidence="2">
    <location>
        <begin position="94"/>
        <end position="113"/>
    </location>
</feature>
<dbReference type="Gramene" id="Manes.17G081500.2.v8.1">
    <property type="protein sequence ID" value="Manes.17G081500.2.v8.1.CDS"/>
    <property type="gene ID" value="Manes.17G081500.v8.1"/>
</dbReference>
<comment type="caution">
    <text evidence="3">The sequence shown here is derived from an EMBL/GenBank/DDBJ whole genome shotgun (WGS) entry which is preliminary data.</text>
</comment>
<dbReference type="NCBIfam" id="TIGR01571">
    <property type="entry name" value="A_thal_Cys_rich"/>
    <property type="match status" value="1"/>
</dbReference>
<reference evidence="4" key="1">
    <citation type="journal article" date="2016" name="Nat. Biotechnol.">
        <title>Sequencing wild and cultivated cassava and related species reveals extensive interspecific hybridization and genetic diversity.</title>
        <authorList>
            <person name="Bredeson J.V."/>
            <person name="Lyons J.B."/>
            <person name="Prochnik S.E."/>
            <person name="Wu G.A."/>
            <person name="Ha C.M."/>
            <person name="Edsinger-Gonzales E."/>
            <person name="Grimwood J."/>
            <person name="Schmutz J."/>
            <person name="Rabbi I.Y."/>
            <person name="Egesi C."/>
            <person name="Nauluvula P."/>
            <person name="Lebot V."/>
            <person name="Ndunguru J."/>
            <person name="Mkamilo G."/>
            <person name="Bart R.S."/>
            <person name="Setter T.L."/>
            <person name="Gleadow R.M."/>
            <person name="Kulakow P."/>
            <person name="Ferguson M.E."/>
            <person name="Rounsley S."/>
            <person name="Rokhsar D.S."/>
        </authorList>
    </citation>
    <scope>NUCLEOTIDE SEQUENCE [LARGE SCALE GENOMIC DNA]</scope>
    <source>
        <strain evidence="4">cv. AM560-2</strain>
    </source>
</reference>
<dbReference type="EMBL" id="CM004403">
    <property type="protein sequence ID" value="OAY25278.1"/>
    <property type="molecule type" value="Genomic_DNA"/>
</dbReference>
<dbReference type="Gramene" id="Manes.17G081500.7.v8.1">
    <property type="protein sequence ID" value="Manes.17G081500.7.v8.1.CDS"/>
    <property type="gene ID" value="Manes.17G081500.v8.1"/>
</dbReference>
<evidence type="ECO:0000313" key="4">
    <source>
        <dbReference type="Proteomes" id="UP000091857"/>
    </source>
</evidence>
<gene>
    <name evidence="3" type="ORF">MANES_17G081500v8</name>
</gene>
<dbReference type="PANTHER" id="PTHR15907">
    <property type="entry name" value="DUF614 FAMILY PROTEIN-RELATED"/>
    <property type="match status" value="1"/>
</dbReference>
<evidence type="ECO:0000313" key="3">
    <source>
        <dbReference type="EMBL" id="OAY25278.1"/>
    </source>
</evidence>
<name>A0A2C9U6Z4_MANES</name>
<evidence type="ECO:0000256" key="2">
    <source>
        <dbReference type="SAM" id="Phobius"/>
    </source>
</evidence>
<feature type="region of interest" description="Disordered" evidence="1">
    <location>
        <begin position="1"/>
        <end position="32"/>
    </location>
</feature>
<keyword evidence="2" id="KW-1133">Transmembrane helix</keyword>
<dbReference type="STRING" id="3983.A0A2C9U6Z4"/>
<sequence length="187" mass="20709">MSMYPQNQDPCDKQSHSSSTPAPVTGIPLNPPPAPYENRQVPLHRHEGAWSAGLCDCCFDVKNCCITFWCPCITFGQIAEIIDKGTPNCATSGAIYFLIACLTGCGCIYSCVYRSKLREQYKLSGSCCHDCLVHCCCELCSLCQEYRELQSRGFDMSIGWRRNQERQNRGVGMATPTAPVIEGAMSR</sequence>
<evidence type="ECO:0000256" key="1">
    <source>
        <dbReference type="SAM" id="MobiDB-lite"/>
    </source>
</evidence>
<dbReference type="Gramene" id="Manes.17G081500.6.v8.1">
    <property type="protein sequence ID" value="Manes.17G081500.6.v8.1.CDS"/>
    <property type="gene ID" value="Manes.17G081500.v8.1"/>
</dbReference>
<accession>A0A2C9U6Z4</accession>
<keyword evidence="4" id="KW-1185">Reference proteome</keyword>
<dbReference type="OMA" id="GCVTCLC"/>